<feature type="region of interest" description="Disordered" evidence="1">
    <location>
        <begin position="849"/>
        <end position="904"/>
    </location>
</feature>
<gene>
    <name evidence="2" type="ORF">BLNAU_8029</name>
</gene>
<feature type="compositionally biased region" description="Polar residues" evidence="1">
    <location>
        <begin position="687"/>
        <end position="698"/>
    </location>
</feature>
<feature type="compositionally biased region" description="Basic and acidic residues" evidence="1">
    <location>
        <begin position="519"/>
        <end position="531"/>
    </location>
</feature>
<sequence>MHKTEKSLDPRGIPPFRTESDRVRELERIMSDAHQSYVRTVINLKKEEKQNIERYGPEMAARIVDDRLFQQLKPIQTPDKRDRRTPNDQISTTTQSSPPVIRHTHRKEVGIRSSFEREKTAEPPTFHPPPPETKTRTIISQSEENSVHKEPPQRNIASSSQSDHIDSQAKDWAEIRNEAKADAPVQSLPFKNPQTLHSTPPDSSYQPKNQHNTSHLTSNRPSSSSRSPPRATHTTSQHVEQDPSALVKSSSPIKHHESKTGIVYFFPSNHPQIQSLEERPITGHISTQTTTVDESCLNQTISEKFKDLEQPATKHQDPNSSVYRRRRAVVLDDEQRTVSPNRTTLWKTRDGLRPWFPAGKRTQINSEDELKEEYERMERKERVAHYTQNDEYVPNRAAPKQKTQKSSKPKRKTTTKQSLPRREQLMKYDDEPLPIPPSSLYRDNPSQNQDISSQSDAHKNPVEVSRIQPYTTETPVFPNKWNNSDGIRRKAPSRGEAVAREENPPKRGSKSRFQPPVTRKKDQWEIERANPEAEQVVDPPRYAMVNPTQSIWDRIQPSPETQSAYSFGGINTDVQSSRPGSRSQSRSEGGSGLRKSSEMGLIGWNRDENHDLRDYWIGKRVIEREKKHKPMRESIEKGKRVRQQRATKTAPQTEKNPPTTQKPIRDRLKEQMVPYPNAQNFPIRQSVEQSQYQPQRPHSAQGDGPTFISRENRSRTGERVEMQYFYASDDFSPIKKYLEAEEDNNGEGPESRWFADPGRMRREPVESDRGTDRTENDIDRPKRQFEQRQAEAFEPKQFYGTKQQDMDTSEARDPQSSQSNEKGVSTEECECCCHKCCKNCHRAANDQNSALPSFSEQPSDLSPRSDEPPVQATILPQSAPALQPNTKAEETQTSLRSNSDRESVRMRVQSGISESFSTPFRTHVSLHNTTSQQPNSQATENEPYDSLMNVTYPQSPASLVQPRTQNITSSPAPNTQTAYSRHRTSPNGPTPFYPTTGRGNAVNYSRPAHPAMNQSFNSHPERVFDPYQMNDPQDAEYVVAGVDNSNVAKENLEIPKVGINTVSSVVIENIHSLLQQSAENEF</sequence>
<feature type="compositionally biased region" description="Basic and acidic residues" evidence="1">
    <location>
        <begin position="627"/>
        <end position="638"/>
    </location>
</feature>
<feature type="region of interest" description="Disordered" evidence="1">
    <location>
        <begin position="1"/>
        <end position="20"/>
    </location>
</feature>
<proteinExistence type="predicted"/>
<name>A0ABQ9XZR3_9EUKA</name>
<feature type="region of interest" description="Disordered" evidence="1">
    <location>
        <begin position="559"/>
        <end position="597"/>
    </location>
</feature>
<feature type="compositionally biased region" description="Polar residues" evidence="1">
    <location>
        <begin position="87"/>
        <end position="98"/>
    </location>
</feature>
<accession>A0ABQ9XZR3</accession>
<feature type="compositionally biased region" description="Polar residues" evidence="1">
    <location>
        <begin position="192"/>
        <end position="212"/>
    </location>
</feature>
<feature type="compositionally biased region" description="Polar residues" evidence="1">
    <location>
        <begin position="646"/>
        <end position="662"/>
    </location>
</feature>
<feature type="compositionally biased region" description="Basic and acidic residues" evidence="1">
    <location>
        <begin position="710"/>
        <end position="720"/>
    </location>
</feature>
<feature type="compositionally biased region" description="Basic and acidic residues" evidence="1">
    <location>
        <begin position="163"/>
        <end position="181"/>
    </location>
</feature>
<reference evidence="2 3" key="1">
    <citation type="journal article" date="2022" name="bioRxiv">
        <title>Genomics of Preaxostyla Flagellates Illuminates Evolutionary Transitions and the Path Towards Mitochondrial Loss.</title>
        <authorList>
            <person name="Novak L.V.F."/>
            <person name="Treitli S.C."/>
            <person name="Pyrih J."/>
            <person name="Halakuc P."/>
            <person name="Pipaliya S.V."/>
            <person name="Vacek V."/>
            <person name="Brzon O."/>
            <person name="Soukal P."/>
            <person name="Eme L."/>
            <person name="Dacks J.B."/>
            <person name="Karnkowska A."/>
            <person name="Elias M."/>
            <person name="Hampl V."/>
        </authorList>
    </citation>
    <scope>NUCLEOTIDE SEQUENCE [LARGE SCALE GENOMIC DNA]</scope>
    <source>
        <strain evidence="2">NAU3</strain>
        <tissue evidence="2">Gut</tissue>
    </source>
</reference>
<dbReference type="EMBL" id="JARBJD010000050">
    <property type="protein sequence ID" value="KAK2956954.1"/>
    <property type="molecule type" value="Genomic_DNA"/>
</dbReference>
<protein>
    <submittedName>
        <fullName evidence="2">Uncharacterized protein</fullName>
    </submittedName>
</protein>
<evidence type="ECO:0000256" key="1">
    <source>
        <dbReference type="SAM" id="MobiDB-lite"/>
    </source>
</evidence>
<feature type="compositionally biased region" description="Low complexity" evidence="1">
    <location>
        <begin position="576"/>
        <end position="588"/>
    </location>
</feature>
<feature type="region of interest" description="Disordered" evidence="1">
    <location>
        <begin position="959"/>
        <end position="1001"/>
    </location>
</feature>
<feature type="compositionally biased region" description="Basic and acidic residues" evidence="1">
    <location>
        <begin position="420"/>
        <end position="430"/>
    </location>
</feature>
<feature type="compositionally biased region" description="Polar residues" evidence="1">
    <location>
        <begin position="468"/>
        <end position="485"/>
    </location>
</feature>
<feature type="compositionally biased region" description="Polar residues" evidence="1">
    <location>
        <begin position="814"/>
        <end position="823"/>
    </location>
</feature>
<feature type="compositionally biased region" description="Polar residues" evidence="1">
    <location>
        <begin position="444"/>
        <end position="455"/>
    </location>
</feature>
<feature type="compositionally biased region" description="Polar residues" evidence="1">
    <location>
        <begin position="883"/>
        <end position="897"/>
    </location>
</feature>
<feature type="compositionally biased region" description="Polar residues" evidence="1">
    <location>
        <begin position="959"/>
        <end position="979"/>
    </location>
</feature>
<organism evidence="2 3">
    <name type="scientific">Blattamonas nauphoetae</name>
    <dbReference type="NCBI Taxonomy" id="2049346"/>
    <lineage>
        <taxon>Eukaryota</taxon>
        <taxon>Metamonada</taxon>
        <taxon>Preaxostyla</taxon>
        <taxon>Oxymonadida</taxon>
        <taxon>Blattamonas</taxon>
    </lineage>
</organism>
<feature type="compositionally biased region" description="Basic residues" evidence="1">
    <location>
        <begin position="402"/>
        <end position="414"/>
    </location>
</feature>
<feature type="compositionally biased region" description="Basic and acidic residues" evidence="1">
    <location>
        <begin position="308"/>
        <end position="317"/>
    </location>
</feature>
<feature type="region of interest" description="Disordered" evidence="1">
    <location>
        <begin position="687"/>
        <end position="720"/>
    </location>
</feature>
<feature type="compositionally biased region" description="Basic and acidic residues" evidence="1">
    <location>
        <begin position="373"/>
        <end position="384"/>
    </location>
</feature>
<keyword evidence="3" id="KW-1185">Reference proteome</keyword>
<feature type="region of interest" description="Disordered" evidence="1">
    <location>
        <begin position="627"/>
        <end position="665"/>
    </location>
</feature>
<feature type="compositionally biased region" description="Basic and acidic residues" evidence="1">
    <location>
        <begin position="107"/>
        <end position="121"/>
    </location>
</feature>
<dbReference type="Proteomes" id="UP001281761">
    <property type="component" value="Unassembled WGS sequence"/>
</dbReference>
<feature type="region of interest" description="Disordered" evidence="1">
    <location>
        <begin position="351"/>
        <end position="542"/>
    </location>
</feature>
<feature type="region of interest" description="Disordered" evidence="1">
    <location>
        <begin position="71"/>
        <end position="254"/>
    </location>
</feature>
<evidence type="ECO:0000313" key="3">
    <source>
        <dbReference type="Proteomes" id="UP001281761"/>
    </source>
</evidence>
<feature type="compositionally biased region" description="Polar residues" evidence="1">
    <location>
        <begin position="849"/>
        <end position="862"/>
    </location>
</feature>
<evidence type="ECO:0000313" key="2">
    <source>
        <dbReference type="EMBL" id="KAK2956954.1"/>
    </source>
</evidence>
<feature type="region of interest" description="Disordered" evidence="1">
    <location>
        <begin position="308"/>
        <end position="327"/>
    </location>
</feature>
<feature type="compositionally biased region" description="Low complexity" evidence="1">
    <location>
        <begin position="213"/>
        <end position="236"/>
    </location>
</feature>
<feature type="region of interest" description="Disordered" evidence="1">
    <location>
        <begin position="740"/>
        <end position="823"/>
    </location>
</feature>
<feature type="compositionally biased region" description="Basic and acidic residues" evidence="1">
    <location>
        <begin position="758"/>
        <end position="794"/>
    </location>
</feature>
<comment type="caution">
    <text evidence="2">The sequence shown here is derived from an EMBL/GenBank/DDBJ whole genome shotgun (WGS) entry which is preliminary data.</text>
</comment>